<sequence>MYLRDFNDSDADFRALVAMENQTWPDTPTTVEAQREMAAARPDIRWDQRVCEIDGSVAGFGSCGEAFWLGEPGAFHVYVVVHPAHRRQGIGSHIFRDLLKQAPAADIRTLNSGCREDQIGGMRFLQSLGFVATDRDADSELDLERFEIRMTERCPDPSSVQFRPLASLTESCPDWPERFRDLDYRIQAEAVAPEPLNRPSAEQFAEEHLNARDFDPNLCWIALNGSNWIGMTELRSTADDDTAVQAFRTGVERAWRRCGVATTLKLHAFDSAKARGYAKVIAYGDPDSAIGHIHRKLGFQFQPAWIGMRKPLPSPGR</sequence>
<protein>
    <submittedName>
        <fullName evidence="4">GNAT family N-acetyltransferase</fullName>
    </submittedName>
</protein>
<dbReference type="CDD" id="cd04301">
    <property type="entry name" value="NAT_SF"/>
    <property type="match status" value="2"/>
</dbReference>
<keyword evidence="2" id="KW-0012">Acyltransferase</keyword>
<dbReference type="Pfam" id="PF00583">
    <property type="entry name" value="Acetyltransf_1"/>
    <property type="match status" value="2"/>
</dbReference>
<proteinExistence type="predicted"/>
<accession>A0A6B1DPQ4</accession>
<comment type="caution">
    <text evidence="4">The sequence shown here is derived from an EMBL/GenBank/DDBJ whole genome shotgun (WGS) entry which is preliminary data.</text>
</comment>
<evidence type="ECO:0000259" key="3">
    <source>
        <dbReference type="PROSITE" id="PS51186"/>
    </source>
</evidence>
<name>A0A6B1DPQ4_9CHLR</name>
<organism evidence="4">
    <name type="scientific">Caldilineaceae bacterium SB0662_bin_9</name>
    <dbReference type="NCBI Taxonomy" id="2605258"/>
    <lineage>
        <taxon>Bacteria</taxon>
        <taxon>Bacillati</taxon>
        <taxon>Chloroflexota</taxon>
        <taxon>Caldilineae</taxon>
        <taxon>Caldilineales</taxon>
        <taxon>Caldilineaceae</taxon>
    </lineage>
</organism>
<dbReference type="SUPFAM" id="SSF55729">
    <property type="entry name" value="Acyl-CoA N-acyltransferases (Nat)"/>
    <property type="match status" value="2"/>
</dbReference>
<gene>
    <name evidence="4" type="ORF">F4Y08_00375</name>
</gene>
<reference evidence="4" key="1">
    <citation type="submission" date="2019-09" db="EMBL/GenBank/DDBJ databases">
        <title>Characterisation of the sponge microbiome using genome-centric metagenomics.</title>
        <authorList>
            <person name="Engelberts J.P."/>
            <person name="Robbins S.J."/>
            <person name="De Goeij J.M."/>
            <person name="Aranda M."/>
            <person name="Bell S.C."/>
            <person name="Webster N.S."/>
        </authorList>
    </citation>
    <scope>NUCLEOTIDE SEQUENCE</scope>
    <source>
        <strain evidence="4">SB0662_bin_9</strain>
    </source>
</reference>
<evidence type="ECO:0000313" key="4">
    <source>
        <dbReference type="EMBL" id="MYD88785.1"/>
    </source>
</evidence>
<dbReference type="PROSITE" id="PS51186">
    <property type="entry name" value="GNAT"/>
    <property type="match status" value="2"/>
</dbReference>
<evidence type="ECO:0000256" key="2">
    <source>
        <dbReference type="ARBA" id="ARBA00023315"/>
    </source>
</evidence>
<dbReference type="GO" id="GO:0016747">
    <property type="term" value="F:acyltransferase activity, transferring groups other than amino-acyl groups"/>
    <property type="evidence" value="ECO:0007669"/>
    <property type="project" value="InterPro"/>
</dbReference>
<dbReference type="PANTHER" id="PTHR43877:SF6">
    <property type="entry name" value="GCN5-RELATED N-ACETYLTRANSFERASE"/>
    <property type="match status" value="1"/>
</dbReference>
<dbReference type="Gene3D" id="3.40.630.30">
    <property type="match status" value="1"/>
</dbReference>
<keyword evidence="1 4" id="KW-0808">Transferase</keyword>
<dbReference type="InterPro" id="IPR000182">
    <property type="entry name" value="GNAT_dom"/>
</dbReference>
<feature type="domain" description="N-acetyltransferase" evidence="3">
    <location>
        <begin position="177"/>
        <end position="313"/>
    </location>
</feature>
<dbReference type="InterPro" id="IPR016181">
    <property type="entry name" value="Acyl_CoA_acyltransferase"/>
</dbReference>
<dbReference type="EMBL" id="VXPY01000003">
    <property type="protein sequence ID" value="MYD88785.1"/>
    <property type="molecule type" value="Genomic_DNA"/>
</dbReference>
<feature type="domain" description="N-acetyltransferase" evidence="3">
    <location>
        <begin position="1"/>
        <end position="155"/>
    </location>
</feature>
<evidence type="ECO:0000256" key="1">
    <source>
        <dbReference type="ARBA" id="ARBA00022679"/>
    </source>
</evidence>
<dbReference type="PANTHER" id="PTHR43877">
    <property type="entry name" value="AMINOALKYLPHOSPHONATE N-ACETYLTRANSFERASE-RELATED-RELATED"/>
    <property type="match status" value="1"/>
</dbReference>
<dbReference type="InterPro" id="IPR050832">
    <property type="entry name" value="Bact_Acetyltransf"/>
</dbReference>
<dbReference type="AlphaFoldDB" id="A0A6B1DPQ4"/>